<dbReference type="EMBL" id="CCKQ01005847">
    <property type="protein sequence ID" value="CDW77108.1"/>
    <property type="molecule type" value="Genomic_DNA"/>
</dbReference>
<dbReference type="SUPFAM" id="SSF57850">
    <property type="entry name" value="RING/U-box"/>
    <property type="match status" value="2"/>
</dbReference>
<name>A0A078A4C7_STYLE</name>
<evidence type="ECO:0000256" key="3">
    <source>
        <dbReference type="ARBA" id="ARBA00022833"/>
    </source>
</evidence>
<dbReference type="PROSITE" id="PS50089">
    <property type="entry name" value="ZF_RING_2"/>
    <property type="match status" value="1"/>
</dbReference>
<dbReference type="OrthoDB" id="10691165at2759"/>
<feature type="domain" description="RING-type" evidence="6">
    <location>
        <begin position="235"/>
        <end position="281"/>
    </location>
</feature>
<dbReference type="PROSITE" id="PS00518">
    <property type="entry name" value="ZF_RING_1"/>
    <property type="match status" value="2"/>
</dbReference>
<keyword evidence="3" id="KW-0862">Zinc</keyword>
<evidence type="ECO:0000313" key="7">
    <source>
        <dbReference type="EMBL" id="CDW77108.1"/>
    </source>
</evidence>
<evidence type="ECO:0000259" key="6">
    <source>
        <dbReference type="PROSITE" id="PS50089"/>
    </source>
</evidence>
<protein>
    <recommendedName>
        <fullName evidence="6">RING-type domain-containing protein</fullName>
    </recommendedName>
</protein>
<keyword evidence="2 4" id="KW-0863">Zinc-finger</keyword>
<keyword evidence="1" id="KW-0479">Metal-binding</keyword>
<evidence type="ECO:0000256" key="2">
    <source>
        <dbReference type="ARBA" id="ARBA00022771"/>
    </source>
</evidence>
<reference evidence="7 8" key="1">
    <citation type="submission" date="2014-06" db="EMBL/GenBank/DDBJ databases">
        <authorList>
            <person name="Swart Estienne"/>
        </authorList>
    </citation>
    <scope>NUCLEOTIDE SEQUENCE [LARGE SCALE GENOMIC DNA]</scope>
    <source>
        <strain evidence="7 8">130c</strain>
    </source>
</reference>
<dbReference type="Gene3D" id="3.30.40.10">
    <property type="entry name" value="Zinc/RING finger domain, C3HC4 (zinc finger)"/>
    <property type="match status" value="2"/>
</dbReference>
<dbReference type="SMART" id="SM00184">
    <property type="entry name" value="RING"/>
    <property type="match status" value="3"/>
</dbReference>
<organism evidence="7 8">
    <name type="scientific">Stylonychia lemnae</name>
    <name type="common">Ciliate</name>
    <dbReference type="NCBI Taxonomy" id="5949"/>
    <lineage>
        <taxon>Eukaryota</taxon>
        <taxon>Sar</taxon>
        <taxon>Alveolata</taxon>
        <taxon>Ciliophora</taxon>
        <taxon>Intramacronucleata</taxon>
        <taxon>Spirotrichea</taxon>
        <taxon>Stichotrichia</taxon>
        <taxon>Sporadotrichida</taxon>
        <taxon>Oxytrichidae</taxon>
        <taxon>Stylonychinae</taxon>
        <taxon>Stylonychia</taxon>
    </lineage>
</organism>
<evidence type="ECO:0000256" key="1">
    <source>
        <dbReference type="ARBA" id="ARBA00022723"/>
    </source>
</evidence>
<dbReference type="GO" id="GO:0008270">
    <property type="term" value="F:zinc ion binding"/>
    <property type="evidence" value="ECO:0007669"/>
    <property type="project" value="UniProtKB-KW"/>
</dbReference>
<evidence type="ECO:0000313" key="8">
    <source>
        <dbReference type="Proteomes" id="UP000039865"/>
    </source>
</evidence>
<accession>A0A078A4C7</accession>
<dbReference type="InterPro" id="IPR017907">
    <property type="entry name" value="Znf_RING_CS"/>
</dbReference>
<dbReference type="InterPro" id="IPR001841">
    <property type="entry name" value="Znf_RING"/>
</dbReference>
<proteinExistence type="predicted"/>
<dbReference type="InParanoid" id="A0A078A4C7"/>
<gene>
    <name evidence="7" type="primary">Contig2672.g2864</name>
    <name evidence="7" type="ORF">STYLEM_6077</name>
</gene>
<dbReference type="AlphaFoldDB" id="A0A078A4C7"/>
<feature type="region of interest" description="Disordered" evidence="5">
    <location>
        <begin position="374"/>
        <end position="394"/>
    </location>
</feature>
<dbReference type="InterPro" id="IPR013083">
    <property type="entry name" value="Znf_RING/FYVE/PHD"/>
</dbReference>
<dbReference type="Proteomes" id="UP000039865">
    <property type="component" value="Unassembled WGS sequence"/>
</dbReference>
<evidence type="ECO:0000256" key="5">
    <source>
        <dbReference type="SAM" id="MobiDB-lite"/>
    </source>
</evidence>
<sequence>MDQQKVDQLEIIKQPSLLKNKSHLELPKDVKGVNPMYKSTPASGFGRLSLLQKKIDPIAQAKKEITMNQVDGVYCSMIYCSLCKEIYHDRNMALNLPGCLHTMCQYCLRSQIMRQMQDLDKGKAKDKDFTIDCIICGHVYQFSSLKDIATSIRPNYDLLLLVYKHRPILAKKACKVYQLPESDSQSIFVLQVTKVDINEEKILQEQKLQQRINYVYFQQQNQQKMFAKIREEMVCFKCYQVFEENARIPIVMDRCSHKLCKQCHLKYYKDQEALKIFCVFCGEDRQAKYLNEAMIKWIILQCKKKKLILKREVEAIEREHGDYNNSNTHREQEEPKFINEPMILFQKEPSKQQSDSNHLLESPVIFNRAATRSNIQRQKSQAEEEKTEGSNLVKTKTQNRRTTLRQFILAPSEQTELLCPQCSEMYCKINRPIMIMKCPCLKVHQLCEYCFKNTYLVQSRKDRTKFKIKCLSTELKQELNSYNIATKQQLFDYYLNPRKRGVFKINQNLLNKIYEKKYYLNALQAEQRFARKHGIDLEFDADDNDQEDDLNQRENEGAVDHQQIQVRVKELKEEDVKHGQQSLLDQRVGGNLQDFDNQRMCCYCLYDFAQPGRQPGMLSCDHNVCIECMFGIYQNYKGINLDQQNIEDHKIDGKQAAQSLNLEIIVENTDRINQQKRELTVECRHCNQKTVFAILNIYDQNEIVVEEQEENDANARQQKEFMEFWKYNVTVNAALLSILQRLKHLIDGEDMPFQQVNQEINMRMSHNWDEALDEQQLNDLINPKTAQSALQDQFIYDIECPICMLCYSEDNPPINLICSEHKEYPFVLCKNDMMYYALKAGSDKDMTISCPICRNTISYQSKGKSESQIMAMFEINKGLLDQIQHDQKMIDYINKEEQQLLKNKISA</sequence>
<keyword evidence="8" id="KW-1185">Reference proteome</keyword>
<evidence type="ECO:0000256" key="4">
    <source>
        <dbReference type="PROSITE-ProRule" id="PRU00175"/>
    </source>
</evidence>